<feature type="transmembrane region" description="Helical" evidence="7">
    <location>
        <begin position="210"/>
        <end position="228"/>
    </location>
</feature>
<organism evidence="9 10">
    <name type="scientific">Aeromicrobium piscarium</name>
    <dbReference type="NCBI Taxonomy" id="2590901"/>
    <lineage>
        <taxon>Bacteria</taxon>
        <taxon>Bacillati</taxon>
        <taxon>Actinomycetota</taxon>
        <taxon>Actinomycetes</taxon>
        <taxon>Propionibacteriales</taxon>
        <taxon>Nocardioidaceae</taxon>
        <taxon>Aeromicrobium</taxon>
    </lineage>
</organism>
<dbReference type="GO" id="GO:0022857">
    <property type="term" value="F:transmembrane transporter activity"/>
    <property type="evidence" value="ECO:0007669"/>
    <property type="project" value="InterPro"/>
</dbReference>
<reference evidence="9 10" key="1">
    <citation type="submission" date="2019-07" db="EMBL/GenBank/DDBJ databases">
        <authorList>
            <person name="Zhao L.H."/>
        </authorList>
    </citation>
    <scope>NUCLEOTIDE SEQUENCE [LARGE SCALE GENOMIC DNA]</scope>
    <source>
        <strain evidence="9 10">Co35</strain>
    </source>
</reference>
<dbReference type="AlphaFoldDB" id="A0A554RI42"/>
<protein>
    <submittedName>
        <fullName evidence="9">MFS transporter</fullName>
    </submittedName>
</protein>
<dbReference type="OrthoDB" id="3285241at2"/>
<evidence type="ECO:0000256" key="5">
    <source>
        <dbReference type="ARBA" id="ARBA00022989"/>
    </source>
</evidence>
<dbReference type="PROSITE" id="PS50850">
    <property type="entry name" value="MFS"/>
    <property type="match status" value="1"/>
</dbReference>
<dbReference type="Gene3D" id="1.20.1250.20">
    <property type="entry name" value="MFS general substrate transporter like domains"/>
    <property type="match status" value="2"/>
</dbReference>
<evidence type="ECO:0000256" key="7">
    <source>
        <dbReference type="SAM" id="Phobius"/>
    </source>
</evidence>
<feature type="transmembrane region" description="Helical" evidence="7">
    <location>
        <begin position="168"/>
        <end position="189"/>
    </location>
</feature>
<feature type="transmembrane region" description="Helical" evidence="7">
    <location>
        <begin position="248"/>
        <end position="269"/>
    </location>
</feature>
<feature type="transmembrane region" description="Helical" evidence="7">
    <location>
        <begin position="79"/>
        <end position="98"/>
    </location>
</feature>
<evidence type="ECO:0000256" key="3">
    <source>
        <dbReference type="ARBA" id="ARBA00022475"/>
    </source>
</evidence>
<feature type="transmembrane region" description="Helical" evidence="7">
    <location>
        <begin position="301"/>
        <end position="326"/>
    </location>
</feature>
<feature type="transmembrane region" description="Helical" evidence="7">
    <location>
        <begin position="104"/>
        <end position="120"/>
    </location>
</feature>
<dbReference type="PANTHER" id="PTHR23517">
    <property type="entry name" value="RESISTANCE PROTEIN MDTM, PUTATIVE-RELATED-RELATED"/>
    <property type="match status" value="1"/>
</dbReference>
<dbReference type="Pfam" id="PF07690">
    <property type="entry name" value="MFS_1"/>
    <property type="match status" value="2"/>
</dbReference>
<dbReference type="InterPro" id="IPR011701">
    <property type="entry name" value="MFS"/>
</dbReference>
<dbReference type="RefSeq" id="WP_143914901.1">
    <property type="nucleotide sequence ID" value="NZ_VLNT01000028.1"/>
</dbReference>
<accession>A0A554RI42</accession>
<feature type="transmembrane region" description="Helical" evidence="7">
    <location>
        <begin position="276"/>
        <end position="295"/>
    </location>
</feature>
<feature type="domain" description="Major facilitator superfamily (MFS) profile" evidence="8">
    <location>
        <begin position="13"/>
        <end position="389"/>
    </location>
</feature>
<evidence type="ECO:0000256" key="1">
    <source>
        <dbReference type="ARBA" id="ARBA00004651"/>
    </source>
</evidence>
<feature type="transmembrane region" description="Helical" evidence="7">
    <location>
        <begin position="141"/>
        <end position="162"/>
    </location>
</feature>
<dbReference type="SUPFAM" id="SSF103473">
    <property type="entry name" value="MFS general substrate transporter"/>
    <property type="match status" value="1"/>
</dbReference>
<sequence length="391" mass="39749">MTDRGEEFSWRSVIVGGYGPNTLYGIAEGAFLPVAALSARALGASVGLAAATVVVFGAGSLLANIPAGRLVRRFGERGALVVGGAIGVLGALVCLYAGWVGVYMVGVFLLGGAGAVFKLARQSYLTRVVPYRRRALAMSSLGGVYRIGLFIGPVIGGLVISAHGLSSTFWVVLVAMALGGMLGLFVSAGDDETAPARPPRVAELVVEHRRVFATVGVGIMLVGAVRAARAAALPLWADHVGLQPEQVSFIFALSSLADVLLFLPAGLATDRFGRRAVSVPAMLLTGVSLIALPATHSVATMSVIAVLLGIGNGFTAGIIQILGADYAPAHQRAEFLSLWRVLADIGMLSGPGLISAVAAAAALGPAILAVGTAGLAGAVALQLSLRRPPGT</sequence>
<dbReference type="GO" id="GO:0005886">
    <property type="term" value="C:plasma membrane"/>
    <property type="evidence" value="ECO:0007669"/>
    <property type="project" value="UniProtKB-SubCell"/>
</dbReference>
<evidence type="ECO:0000256" key="4">
    <source>
        <dbReference type="ARBA" id="ARBA00022692"/>
    </source>
</evidence>
<keyword evidence="6 7" id="KW-0472">Membrane</keyword>
<comment type="subcellular location">
    <subcellularLocation>
        <location evidence="1">Cell membrane</location>
        <topology evidence="1">Multi-pass membrane protein</topology>
    </subcellularLocation>
</comment>
<proteinExistence type="predicted"/>
<feature type="transmembrane region" description="Helical" evidence="7">
    <location>
        <begin position="338"/>
        <end position="360"/>
    </location>
</feature>
<evidence type="ECO:0000256" key="2">
    <source>
        <dbReference type="ARBA" id="ARBA00022448"/>
    </source>
</evidence>
<keyword evidence="5 7" id="KW-1133">Transmembrane helix</keyword>
<dbReference type="InterPro" id="IPR020846">
    <property type="entry name" value="MFS_dom"/>
</dbReference>
<keyword evidence="10" id="KW-1185">Reference proteome</keyword>
<keyword evidence="2" id="KW-0813">Transport</keyword>
<keyword evidence="3" id="KW-1003">Cell membrane</keyword>
<dbReference type="EMBL" id="VLNT01000028">
    <property type="protein sequence ID" value="TSD53789.1"/>
    <property type="molecule type" value="Genomic_DNA"/>
</dbReference>
<gene>
    <name evidence="9" type="ORF">FNM00_17905</name>
</gene>
<evidence type="ECO:0000313" key="10">
    <source>
        <dbReference type="Proteomes" id="UP000316988"/>
    </source>
</evidence>
<evidence type="ECO:0000256" key="6">
    <source>
        <dbReference type="ARBA" id="ARBA00023136"/>
    </source>
</evidence>
<comment type="caution">
    <text evidence="9">The sequence shown here is derived from an EMBL/GenBank/DDBJ whole genome shotgun (WGS) entry which is preliminary data.</text>
</comment>
<feature type="transmembrane region" description="Helical" evidence="7">
    <location>
        <begin position="41"/>
        <end position="67"/>
    </location>
</feature>
<dbReference type="InterPro" id="IPR050171">
    <property type="entry name" value="MFS_Transporters"/>
</dbReference>
<name>A0A554RI42_9ACTN</name>
<dbReference type="Proteomes" id="UP000316988">
    <property type="component" value="Unassembled WGS sequence"/>
</dbReference>
<evidence type="ECO:0000259" key="8">
    <source>
        <dbReference type="PROSITE" id="PS50850"/>
    </source>
</evidence>
<keyword evidence="4 7" id="KW-0812">Transmembrane</keyword>
<evidence type="ECO:0000313" key="9">
    <source>
        <dbReference type="EMBL" id="TSD53789.1"/>
    </source>
</evidence>
<dbReference type="InterPro" id="IPR036259">
    <property type="entry name" value="MFS_trans_sf"/>
</dbReference>
<feature type="transmembrane region" description="Helical" evidence="7">
    <location>
        <begin position="366"/>
        <end position="385"/>
    </location>
</feature>